<dbReference type="SUPFAM" id="SSF47413">
    <property type="entry name" value="lambda repressor-like DNA-binding domains"/>
    <property type="match status" value="1"/>
</dbReference>
<evidence type="ECO:0000259" key="1">
    <source>
        <dbReference type="PROSITE" id="PS50943"/>
    </source>
</evidence>
<feature type="domain" description="HTH cro/C1-type" evidence="1">
    <location>
        <begin position="21"/>
        <end position="63"/>
    </location>
</feature>
<dbReference type="AlphaFoldDB" id="N0CXK1"/>
<dbReference type="EMBL" id="CP005080">
    <property type="protein sequence ID" value="AGK80435.1"/>
    <property type="molecule type" value="Genomic_DNA"/>
</dbReference>
<accession>N0CXK1</accession>
<dbReference type="HOGENOM" id="CLU_2774122_0_0_11"/>
<protein>
    <recommendedName>
        <fullName evidence="1">HTH cro/C1-type domain-containing protein</fullName>
    </recommendedName>
</protein>
<dbReference type="PROSITE" id="PS50943">
    <property type="entry name" value="HTH_CROC1"/>
    <property type="match status" value="1"/>
</dbReference>
<dbReference type="KEGG" id="sfi:SFUL_5547"/>
<dbReference type="Gene3D" id="1.10.260.40">
    <property type="entry name" value="lambda repressor-like DNA-binding domains"/>
    <property type="match status" value="1"/>
</dbReference>
<dbReference type="Proteomes" id="UP000013304">
    <property type="component" value="Chromosome"/>
</dbReference>
<dbReference type="Pfam" id="PF01381">
    <property type="entry name" value="HTH_3"/>
    <property type="match status" value="1"/>
</dbReference>
<sequence length="69" mass="7531">MPYDRTTLLAAAHTCGDQHYEEMGARLGISRATAWRLWNGRTAPSVTTAAAVEREYGVPARQLIARTAA</sequence>
<dbReference type="PATRIC" id="fig|1303692.3.peg.5572"/>
<dbReference type="InterPro" id="IPR001387">
    <property type="entry name" value="Cro/C1-type_HTH"/>
</dbReference>
<evidence type="ECO:0000313" key="3">
    <source>
        <dbReference type="Proteomes" id="UP000013304"/>
    </source>
</evidence>
<dbReference type="GO" id="GO:0003677">
    <property type="term" value="F:DNA binding"/>
    <property type="evidence" value="ECO:0007669"/>
    <property type="project" value="InterPro"/>
</dbReference>
<organism evidence="2 3">
    <name type="scientific">Streptomyces microflavus DSM 40593</name>
    <dbReference type="NCBI Taxonomy" id="1303692"/>
    <lineage>
        <taxon>Bacteria</taxon>
        <taxon>Bacillati</taxon>
        <taxon>Actinomycetota</taxon>
        <taxon>Actinomycetes</taxon>
        <taxon>Kitasatosporales</taxon>
        <taxon>Streptomycetaceae</taxon>
        <taxon>Streptomyces</taxon>
    </lineage>
</organism>
<proteinExistence type="predicted"/>
<dbReference type="OrthoDB" id="4320528at2"/>
<name>N0CXK1_STRMI</name>
<gene>
    <name evidence="2" type="ORF">SFUL_5547</name>
</gene>
<evidence type="ECO:0000313" key="2">
    <source>
        <dbReference type="EMBL" id="AGK80435.1"/>
    </source>
</evidence>
<dbReference type="RefSeq" id="WP_015611738.1">
    <property type="nucleotide sequence ID" value="NC_021177.1"/>
</dbReference>
<dbReference type="InterPro" id="IPR010982">
    <property type="entry name" value="Lambda_DNA-bd_dom_sf"/>
</dbReference>
<dbReference type="CDD" id="cd00093">
    <property type="entry name" value="HTH_XRE"/>
    <property type="match status" value="1"/>
</dbReference>
<reference evidence="2 3" key="1">
    <citation type="submission" date="2013-04" db="EMBL/GenBank/DDBJ databases">
        <title>Complete genome sequence of Streptomyces fulvissimus.</title>
        <authorList>
            <person name="Myronovskyi M."/>
            <person name="Tokovenko B."/>
            <person name="Manderscheid N."/>
            <person name="Petzke L."/>
            <person name="Luzhetskyy A."/>
        </authorList>
    </citation>
    <scope>NUCLEOTIDE SEQUENCE [LARGE SCALE GENOMIC DNA]</scope>
    <source>
        <strain evidence="2 3">DSM 40593</strain>
    </source>
</reference>